<gene>
    <name evidence="1" type="ORF">RF11_16057</name>
</gene>
<evidence type="ECO:0000313" key="2">
    <source>
        <dbReference type="Proteomes" id="UP000031668"/>
    </source>
</evidence>
<dbReference type="AlphaFoldDB" id="A0A0C2IJT3"/>
<keyword evidence="2" id="KW-1185">Reference proteome</keyword>
<dbReference type="Proteomes" id="UP000031668">
    <property type="component" value="Unassembled WGS sequence"/>
</dbReference>
<reference evidence="1 2" key="1">
    <citation type="journal article" date="2014" name="Genome Biol. Evol.">
        <title>The genome of the myxosporean Thelohanellus kitauei shows adaptations to nutrient acquisition within its fish host.</title>
        <authorList>
            <person name="Yang Y."/>
            <person name="Xiong J."/>
            <person name="Zhou Z."/>
            <person name="Huo F."/>
            <person name="Miao W."/>
            <person name="Ran C."/>
            <person name="Liu Y."/>
            <person name="Zhang J."/>
            <person name="Feng J."/>
            <person name="Wang M."/>
            <person name="Wang M."/>
            <person name="Wang L."/>
            <person name="Yao B."/>
        </authorList>
    </citation>
    <scope>NUCLEOTIDE SEQUENCE [LARGE SCALE GENOMIC DNA]</scope>
    <source>
        <strain evidence="1">Wuqing</strain>
    </source>
</reference>
<name>A0A0C2IJT3_THEKT</name>
<proteinExistence type="predicted"/>
<organism evidence="1 2">
    <name type="scientific">Thelohanellus kitauei</name>
    <name type="common">Myxosporean</name>
    <dbReference type="NCBI Taxonomy" id="669202"/>
    <lineage>
        <taxon>Eukaryota</taxon>
        <taxon>Metazoa</taxon>
        <taxon>Cnidaria</taxon>
        <taxon>Myxozoa</taxon>
        <taxon>Myxosporea</taxon>
        <taxon>Bivalvulida</taxon>
        <taxon>Platysporina</taxon>
        <taxon>Myxobolidae</taxon>
        <taxon>Thelohanellus</taxon>
    </lineage>
</organism>
<protein>
    <submittedName>
        <fullName evidence="1">Uncharacterized protein</fullName>
    </submittedName>
</protein>
<accession>A0A0C2IJT3</accession>
<dbReference type="EMBL" id="JWZT01003741">
    <property type="protein sequence ID" value="KII65649.1"/>
    <property type="molecule type" value="Genomic_DNA"/>
</dbReference>
<sequence>MSLVRVYDDLKIWIEGEFIRVIGSRLLLIKTEKGELIGDQNQVKARFPSNDNREGSTEDCARTGANGYSGTTKICKAKSKKSQVSPRRGKMTCVNISRC</sequence>
<evidence type="ECO:0000313" key="1">
    <source>
        <dbReference type="EMBL" id="KII65649.1"/>
    </source>
</evidence>
<comment type="caution">
    <text evidence="1">The sequence shown here is derived from an EMBL/GenBank/DDBJ whole genome shotgun (WGS) entry which is preliminary data.</text>
</comment>